<sequence>MMILMKYFSKACWLPIFFSLPLHAELADFDDYGPLKVYAQSPLQSSSLTPMLRSGFSMAEGQKEWYLTGNMASVWAETEDYLADYYHNSLTGGLKWQIDDRWMLDANYTWRFSGNNHLDSLTMWFHDAFGFDQNGRDHQPRNQNQIYSKQHNVNISDFGGETLNNAFNIYLGYQLLQNEHHGLSVGGSLYYNYVGSGPFANENFEQALQLNYSYRNGRHNFHSTLGLSFREDEEVLSDMPYKSNALMLGLGYEYRVGRHGWMLEYHRYEGMTEADDDFSEASNEAVLGYRYYLDRSAIEFTVIENFLNMDNSTDIAFTLGYRHML</sequence>
<accession>A0ABX5PJE1</accession>
<feature type="chain" id="PRO_5045933484" evidence="1">
    <location>
        <begin position="25"/>
        <end position="325"/>
    </location>
</feature>
<gene>
    <name evidence="2" type="ORF">C8J23_13515</name>
</gene>
<evidence type="ECO:0000313" key="3">
    <source>
        <dbReference type="Proteomes" id="UP000247584"/>
    </source>
</evidence>
<proteinExistence type="predicted"/>
<evidence type="ECO:0000256" key="1">
    <source>
        <dbReference type="SAM" id="SignalP"/>
    </source>
</evidence>
<dbReference type="RefSeq" id="WP_224868123.1">
    <property type="nucleotide sequence ID" value="NZ_CP184784.1"/>
</dbReference>
<keyword evidence="1" id="KW-0732">Signal</keyword>
<comment type="caution">
    <text evidence="2">The sequence shown here is derived from an EMBL/GenBank/DDBJ whole genome shotgun (WGS) entry which is preliminary data.</text>
</comment>
<protein>
    <submittedName>
        <fullName evidence="2">Uncharacterized protein DUF3187</fullName>
    </submittedName>
</protein>
<reference evidence="2 3" key="1">
    <citation type="submission" date="2018-06" db="EMBL/GenBank/DDBJ databases">
        <title>Genomic Encyclopedia of Type Strains, Phase III (KMG-III): the genomes of soil and plant-associated and newly described type strains.</title>
        <authorList>
            <person name="Whitman W."/>
        </authorList>
    </citation>
    <scope>NUCLEOTIDE SEQUENCE [LARGE SCALE GENOMIC DNA]</scope>
    <source>
        <strain evidence="2 3">JC5</strain>
    </source>
</reference>
<keyword evidence="3" id="KW-1185">Reference proteome</keyword>
<dbReference type="InterPro" id="IPR021523">
    <property type="entry name" value="DUF3187"/>
</dbReference>
<dbReference type="EMBL" id="QJSY01000035">
    <property type="protein sequence ID" value="PYE56002.1"/>
    <property type="molecule type" value="Genomic_DNA"/>
</dbReference>
<dbReference type="Proteomes" id="UP000247584">
    <property type="component" value="Unassembled WGS sequence"/>
</dbReference>
<evidence type="ECO:0000313" key="2">
    <source>
        <dbReference type="EMBL" id="PYE56002.1"/>
    </source>
</evidence>
<feature type="signal peptide" evidence="1">
    <location>
        <begin position="1"/>
        <end position="24"/>
    </location>
</feature>
<organism evidence="2 3">
    <name type="scientific">Shewanella chilikensis</name>
    <dbReference type="NCBI Taxonomy" id="558541"/>
    <lineage>
        <taxon>Bacteria</taxon>
        <taxon>Pseudomonadati</taxon>
        <taxon>Pseudomonadota</taxon>
        <taxon>Gammaproteobacteria</taxon>
        <taxon>Alteromonadales</taxon>
        <taxon>Shewanellaceae</taxon>
        <taxon>Shewanella</taxon>
    </lineage>
</organism>
<dbReference type="Pfam" id="PF11383">
    <property type="entry name" value="DUF3187"/>
    <property type="match status" value="1"/>
</dbReference>
<name>A0ABX5PJE1_9GAMM</name>